<organism evidence="8 9">
    <name type="scientific">Mesorhizobium escarrei</name>
    <dbReference type="NCBI Taxonomy" id="666018"/>
    <lineage>
        <taxon>Bacteria</taxon>
        <taxon>Pseudomonadati</taxon>
        <taxon>Pseudomonadota</taxon>
        <taxon>Alphaproteobacteria</taxon>
        <taxon>Hyphomicrobiales</taxon>
        <taxon>Phyllobacteriaceae</taxon>
        <taxon>Mesorhizobium</taxon>
    </lineage>
</organism>
<keyword evidence="3" id="KW-0762">Sugar transport</keyword>
<dbReference type="SMART" id="SM00382">
    <property type="entry name" value="AAA"/>
    <property type="match status" value="2"/>
</dbReference>
<keyword evidence="2" id="KW-0813">Transport</keyword>
<evidence type="ECO:0000256" key="1">
    <source>
        <dbReference type="ARBA" id="ARBA00005417"/>
    </source>
</evidence>
<evidence type="ECO:0000259" key="7">
    <source>
        <dbReference type="PROSITE" id="PS50893"/>
    </source>
</evidence>
<dbReference type="CDD" id="cd03216">
    <property type="entry name" value="ABC_Carb_Monos_I"/>
    <property type="match status" value="1"/>
</dbReference>
<accession>A0ABM9DI09</accession>
<keyword evidence="6 8" id="KW-0067">ATP-binding</keyword>
<evidence type="ECO:0000313" key="9">
    <source>
        <dbReference type="Proteomes" id="UP001153050"/>
    </source>
</evidence>
<name>A0ABM9DI09_9HYPH</name>
<dbReference type="InterPro" id="IPR003593">
    <property type="entry name" value="AAA+_ATPase"/>
</dbReference>
<dbReference type="GO" id="GO:0005524">
    <property type="term" value="F:ATP binding"/>
    <property type="evidence" value="ECO:0007669"/>
    <property type="project" value="UniProtKB-KW"/>
</dbReference>
<sequence>MQTARKQDPQTLVAAVHGATKQYPGVLALDDVDFGIRRGEVRALLGKNGAGKSTLIRLLTGATVPDSGDVTIDGSSLTGSGTQRTVEAARLGVRAVYQELSLIVGMSIAENLFLGRWPSSMGVLSHGEMEHQARETLARLELKLDPRRRVATLSPAERQLVEIARVMIGEPKLVILDEPTSSLAAAEVELLFKAVRSLAAAGIAVIYVSHRMSEIRQIAEAATVMRDGKVAGTVELAGADTTEIIRLMLGHSEQEDRLVGEARGGDTVLSVRHLAVPPKLAGVSFDLRRGEVLGFAGLLGSGRTELLRAIGGLDAVRAGTVLLDEKDITRGSYGERVKSGIGMTPESRKEDGIMPLLGVDENTVATDFSKVAVNGVISASRMAEAAGDIIRRIGIKTARIDTPVGTLSGGNQQKVVIGRWIYAGSRILLLDEPTRGVDVEAKSQIYALIRQLAAEGKSIVFVSSEIEELPKVCDRVLVLKDGCFVQEFVAPGIETDTLMAACL</sequence>
<comment type="similarity">
    <text evidence="1">Belongs to the ABC transporter superfamily.</text>
</comment>
<dbReference type="InterPro" id="IPR017871">
    <property type="entry name" value="ABC_transporter-like_CS"/>
</dbReference>
<keyword evidence="5" id="KW-0547">Nucleotide-binding</keyword>
<dbReference type="EMBL" id="CAKXZT010000035">
    <property type="protein sequence ID" value="CAH2396220.1"/>
    <property type="molecule type" value="Genomic_DNA"/>
</dbReference>
<keyword evidence="4" id="KW-0677">Repeat</keyword>
<dbReference type="PROSITE" id="PS00211">
    <property type="entry name" value="ABC_TRANSPORTER_1"/>
    <property type="match status" value="1"/>
</dbReference>
<reference evidence="8 9" key="1">
    <citation type="submission" date="2022-03" db="EMBL/GenBank/DDBJ databases">
        <authorList>
            <person name="Brunel B."/>
        </authorList>
    </citation>
    <scope>NUCLEOTIDE SEQUENCE [LARGE SCALE GENOMIC DNA]</scope>
    <source>
        <strain evidence="8">STM5069sample</strain>
    </source>
</reference>
<dbReference type="SUPFAM" id="SSF52540">
    <property type="entry name" value="P-loop containing nucleoside triphosphate hydrolases"/>
    <property type="match status" value="2"/>
</dbReference>
<dbReference type="PANTHER" id="PTHR43790">
    <property type="entry name" value="CARBOHYDRATE TRANSPORT ATP-BINDING PROTEIN MG119-RELATED"/>
    <property type="match status" value="1"/>
</dbReference>
<dbReference type="RefSeq" id="WP_254016788.1">
    <property type="nucleotide sequence ID" value="NZ_CAKXZT010000035.1"/>
</dbReference>
<dbReference type="Gene3D" id="3.40.50.300">
    <property type="entry name" value="P-loop containing nucleotide triphosphate hydrolases"/>
    <property type="match status" value="2"/>
</dbReference>
<feature type="domain" description="ABC transporter" evidence="7">
    <location>
        <begin position="14"/>
        <end position="252"/>
    </location>
</feature>
<evidence type="ECO:0000256" key="2">
    <source>
        <dbReference type="ARBA" id="ARBA00022448"/>
    </source>
</evidence>
<dbReference type="PANTHER" id="PTHR43790:SF9">
    <property type="entry name" value="GALACTOFURANOSE TRANSPORTER ATP-BINDING PROTEIN YTFR"/>
    <property type="match status" value="1"/>
</dbReference>
<evidence type="ECO:0000256" key="3">
    <source>
        <dbReference type="ARBA" id="ARBA00022597"/>
    </source>
</evidence>
<dbReference type="InterPro" id="IPR050107">
    <property type="entry name" value="ABC_carbohydrate_import_ATPase"/>
</dbReference>
<protein>
    <submittedName>
        <fullName evidence="8">ABC transporter ATP-binding protein YphE</fullName>
    </submittedName>
</protein>
<proteinExistence type="inferred from homology"/>
<dbReference type="Pfam" id="PF00005">
    <property type="entry name" value="ABC_tran"/>
    <property type="match status" value="2"/>
</dbReference>
<feature type="domain" description="ABC transporter" evidence="7">
    <location>
        <begin position="262"/>
        <end position="503"/>
    </location>
</feature>
<evidence type="ECO:0000313" key="8">
    <source>
        <dbReference type="EMBL" id="CAH2396220.1"/>
    </source>
</evidence>
<dbReference type="PROSITE" id="PS50893">
    <property type="entry name" value="ABC_TRANSPORTER_2"/>
    <property type="match status" value="2"/>
</dbReference>
<evidence type="ECO:0000256" key="6">
    <source>
        <dbReference type="ARBA" id="ARBA00022840"/>
    </source>
</evidence>
<keyword evidence="9" id="KW-1185">Reference proteome</keyword>
<evidence type="ECO:0000256" key="5">
    <source>
        <dbReference type="ARBA" id="ARBA00022741"/>
    </source>
</evidence>
<dbReference type="InterPro" id="IPR003439">
    <property type="entry name" value="ABC_transporter-like_ATP-bd"/>
</dbReference>
<comment type="caution">
    <text evidence="8">The sequence shown here is derived from an EMBL/GenBank/DDBJ whole genome shotgun (WGS) entry which is preliminary data.</text>
</comment>
<dbReference type="InterPro" id="IPR027417">
    <property type="entry name" value="P-loop_NTPase"/>
</dbReference>
<dbReference type="Proteomes" id="UP001153050">
    <property type="component" value="Unassembled WGS sequence"/>
</dbReference>
<dbReference type="CDD" id="cd03215">
    <property type="entry name" value="ABC_Carb_Monos_II"/>
    <property type="match status" value="1"/>
</dbReference>
<gene>
    <name evidence="8" type="primary">yphE</name>
    <name evidence="8" type="ORF">MES5069_130114</name>
</gene>
<evidence type="ECO:0000256" key="4">
    <source>
        <dbReference type="ARBA" id="ARBA00022737"/>
    </source>
</evidence>